<evidence type="ECO:0000313" key="3">
    <source>
        <dbReference type="Proteomes" id="UP000292702"/>
    </source>
</evidence>
<keyword evidence="3" id="KW-1185">Reference proteome</keyword>
<feature type="transmembrane region" description="Helical" evidence="1">
    <location>
        <begin position="17"/>
        <end position="38"/>
    </location>
</feature>
<dbReference type="AlphaFoldDB" id="A0A4V2MVL1"/>
<keyword evidence="1" id="KW-1133">Transmembrane helix</keyword>
<dbReference type="OrthoDB" id="3197626at2759"/>
<gene>
    <name evidence="2" type="ORF">EIP91_006169</name>
</gene>
<reference evidence="2 3" key="1">
    <citation type="submission" date="2018-11" db="EMBL/GenBank/DDBJ databases">
        <title>Genome assembly of Steccherinum ochraceum LE-BIN_3174, the white-rot fungus of the Steccherinaceae family (The Residual Polyporoid clade, Polyporales, Basidiomycota).</title>
        <authorList>
            <person name="Fedorova T.V."/>
            <person name="Glazunova O.A."/>
            <person name="Landesman E.O."/>
            <person name="Moiseenko K.V."/>
            <person name="Psurtseva N.V."/>
            <person name="Savinova O.S."/>
            <person name="Shakhova N.V."/>
            <person name="Tyazhelova T.V."/>
            <person name="Vasina D.V."/>
        </authorList>
    </citation>
    <scope>NUCLEOTIDE SEQUENCE [LARGE SCALE GENOMIC DNA]</scope>
    <source>
        <strain evidence="2 3">LE-BIN_3174</strain>
    </source>
</reference>
<comment type="caution">
    <text evidence="2">The sequence shown here is derived from an EMBL/GenBank/DDBJ whole genome shotgun (WGS) entry which is preliminary data.</text>
</comment>
<keyword evidence="1" id="KW-0472">Membrane</keyword>
<dbReference type="EMBL" id="RWJN01000331">
    <property type="protein sequence ID" value="TCD62987.1"/>
    <property type="molecule type" value="Genomic_DNA"/>
</dbReference>
<keyword evidence="1" id="KW-0812">Transmembrane</keyword>
<feature type="transmembrane region" description="Helical" evidence="1">
    <location>
        <begin position="50"/>
        <end position="69"/>
    </location>
</feature>
<evidence type="ECO:0000256" key="1">
    <source>
        <dbReference type="SAM" id="Phobius"/>
    </source>
</evidence>
<dbReference type="STRING" id="92696.A0A4V2MVL1"/>
<dbReference type="Proteomes" id="UP000292702">
    <property type="component" value="Unassembled WGS sequence"/>
</dbReference>
<name>A0A4V2MVL1_9APHY</name>
<proteinExistence type="predicted"/>
<organism evidence="2 3">
    <name type="scientific">Steccherinum ochraceum</name>
    <dbReference type="NCBI Taxonomy" id="92696"/>
    <lineage>
        <taxon>Eukaryota</taxon>
        <taxon>Fungi</taxon>
        <taxon>Dikarya</taxon>
        <taxon>Basidiomycota</taxon>
        <taxon>Agaricomycotina</taxon>
        <taxon>Agaricomycetes</taxon>
        <taxon>Polyporales</taxon>
        <taxon>Steccherinaceae</taxon>
        <taxon>Steccherinum</taxon>
    </lineage>
</organism>
<accession>A0A4V2MVL1</accession>
<protein>
    <submittedName>
        <fullName evidence="2">Uncharacterized protein</fullName>
    </submittedName>
</protein>
<evidence type="ECO:0000313" key="2">
    <source>
        <dbReference type="EMBL" id="TCD62987.1"/>
    </source>
</evidence>
<sequence length="167" mass="18230">MNLAVRTMGIWALERKVVILLTVGIAGLWCCVILNSALLDSYVFLTQVTLTYSAVFDGVIFLLMLGKLLHDNKGIEFTHLASHLSRDGAGYLLCSLTINILSLKANIFRDTEIGLFVASILTAIVSCRLVRRLSNYGASSPGGPGVYIMSQRTLVFRPVQDSGFDSD</sequence>